<dbReference type="AlphaFoldDB" id="A0A8J7H0Q5"/>
<dbReference type="InterPro" id="IPR038720">
    <property type="entry name" value="YprB_RNase_H-like_dom"/>
</dbReference>
<dbReference type="PANTHER" id="PTHR38462">
    <property type="entry name" value="EXONUCLEASE-LIKE PROTEIN"/>
    <property type="match status" value="1"/>
</dbReference>
<feature type="domain" description="YprB ribonuclease H-like" evidence="1">
    <location>
        <begin position="26"/>
        <end position="209"/>
    </location>
</feature>
<keyword evidence="3" id="KW-1185">Reference proteome</keyword>
<protein>
    <submittedName>
        <fullName evidence="2">Ribonuclease H-like domain-containing protein</fullName>
    </submittedName>
</protein>
<dbReference type="PANTHER" id="PTHR38462:SF1">
    <property type="entry name" value="YPRB RIBONUCLEASE H-LIKE DOMAIN-CONTAINING PROTEIN"/>
    <property type="match status" value="1"/>
</dbReference>
<sequence length="379" mass="44412">MITRQFPVDLELNYSHNLEFELEKLLFFDIETTGFAADTTYLYLIGCLYYKASSFYIIQWFSEDINEEAKIISAFFEFMKDYEAIIHYNGTGFDIPYLLKKCSLLQLDYNFDHIRGIDLYKKISPYKKIFKLGNFKQKSIEKLLGIDRKDTLSGGDLIEIYQSYLGKRHIENLKKKRNSPANAESPSQADELLGALLLHNEDDLKGLVSICPILSYADLFEKPFRILQAGVDNNKMTIRFEVQSPLPVRISFGNDYVYFTAYQKTASITIDIYEGELKHFYDNYRDYYYLPMEDTAMHKSLALYVDKEYRQKAKPSNCYTKKQGVFAPLYDHIISPVFKSEYQDRLCFIEIHTDFLLQEENLELYVTHILSHMLTAKSK</sequence>
<reference evidence="2" key="1">
    <citation type="submission" date="2020-12" db="EMBL/GenBank/DDBJ databases">
        <title>M. sibirica DSM 26468T genome.</title>
        <authorList>
            <person name="Thieme N."/>
            <person name="Rettenmaier R."/>
            <person name="Zverlov V."/>
            <person name="Liebl W."/>
        </authorList>
    </citation>
    <scope>NUCLEOTIDE SEQUENCE</scope>
    <source>
        <strain evidence="2">DSM 26468</strain>
    </source>
</reference>
<gene>
    <name evidence="2" type="ORF">I5677_02290</name>
</gene>
<dbReference type="EMBL" id="JAEAGR010000002">
    <property type="protein sequence ID" value="MBH1939722.1"/>
    <property type="molecule type" value="Genomic_DNA"/>
</dbReference>
<evidence type="ECO:0000313" key="2">
    <source>
        <dbReference type="EMBL" id="MBH1939722.1"/>
    </source>
</evidence>
<dbReference type="RefSeq" id="WP_197659955.1">
    <property type="nucleotide sequence ID" value="NZ_JAEAGR010000002.1"/>
</dbReference>
<dbReference type="SUPFAM" id="SSF53098">
    <property type="entry name" value="Ribonuclease H-like"/>
    <property type="match status" value="1"/>
</dbReference>
<dbReference type="Gene3D" id="3.30.420.10">
    <property type="entry name" value="Ribonuclease H-like superfamily/Ribonuclease H"/>
    <property type="match status" value="1"/>
</dbReference>
<evidence type="ECO:0000259" key="1">
    <source>
        <dbReference type="Pfam" id="PF13482"/>
    </source>
</evidence>
<dbReference type="Proteomes" id="UP000623269">
    <property type="component" value="Unassembled WGS sequence"/>
</dbReference>
<dbReference type="InterPro" id="IPR036397">
    <property type="entry name" value="RNaseH_sf"/>
</dbReference>
<comment type="caution">
    <text evidence="2">The sequence shown here is derived from an EMBL/GenBank/DDBJ whole genome shotgun (WGS) entry which is preliminary data.</text>
</comment>
<organism evidence="2 3">
    <name type="scientific">Mobilitalea sibirica</name>
    <dbReference type="NCBI Taxonomy" id="1462919"/>
    <lineage>
        <taxon>Bacteria</taxon>
        <taxon>Bacillati</taxon>
        <taxon>Bacillota</taxon>
        <taxon>Clostridia</taxon>
        <taxon>Lachnospirales</taxon>
        <taxon>Lachnospiraceae</taxon>
        <taxon>Mobilitalea</taxon>
    </lineage>
</organism>
<dbReference type="InterPro" id="IPR012337">
    <property type="entry name" value="RNaseH-like_sf"/>
</dbReference>
<name>A0A8J7H0Q5_9FIRM</name>
<evidence type="ECO:0000313" key="3">
    <source>
        <dbReference type="Proteomes" id="UP000623269"/>
    </source>
</evidence>
<dbReference type="Pfam" id="PF13482">
    <property type="entry name" value="RNase_H_2"/>
    <property type="match status" value="1"/>
</dbReference>
<proteinExistence type="predicted"/>
<dbReference type="GO" id="GO:0003676">
    <property type="term" value="F:nucleic acid binding"/>
    <property type="evidence" value="ECO:0007669"/>
    <property type="project" value="InterPro"/>
</dbReference>
<accession>A0A8J7H0Q5</accession>